<dbReference type="PROSITE" id="PS00041">
    <property type="entry name" value="HTH_ARAC_FAMILY_1"/>
    <property type="match status" value="1"/>
</dbReference>
<dbReference type="InterPro" id="IPR018060">
    <property type="entry name" value="HTH_AraC"/>
</dbReference>
<keyword evidence="3 8" id="KW-0597">Phosphoprotein</keyword>
<evidence type="ECO:0000256" key="8">
    <source>
        <dbReference type="PROSITE-ProRule" id="PRU00169"/>
    </source>
</evidence>
<dbReference type="PANTHER" id="PTHR42713:SF3">
    <property type="entry name" value="TRANSCRIPTIONAL REGULATORY PROTEIN HPTR"/>
    <property type="match status" value="1"/>
</dbReference>
<feature type="domain" description="Response regulatory" evidence="10">
    <location>
        <begin position="2"/>
        <end position="122"/>
    </location>
</feature>
<sequence length="539" mass="62316">MNLMIVEDEPRLRHALGFNIPWDQHGIEMVGLASNGLEALRLIELKKPDIILVDLQMPGMDGLTMLKELRDRHEMSKLMKFIILSGHDSFEFAQIALKQGVFRYLLKPAGEEEILEAVLEARRQLHSELEQWRRNAALEMQWENNLPHLQNLFFLQWVNGKHTSEEILSKSKELHIQLHGEDRIAVAVVDLDPLLEDEHHLEKEELGMLKFTMQCLALELPWSPPCWVTSDSDQKLLLIFVVSSDQEPKEALLRINADLSKLLSQSKEVLQITASAGICASLGALEDMNVLYEQACLALQERIVYGHNIVISYRDLHKEDAQIIVVKQHVEKELEIALETADEIKAMVALRGLWEETFSQTECSYMFQEAVLFMNSFFTRLIQKRGWTIKQVIGEDAKFFQNVNLLTTKTQTWSFMVRTVKHIVTYMEEQRKTSSNQVVKDIINLLNEEMDQELTLHTVADRLYINSSYLSRLFKQEMGVAFSNYVLERKMERAKSLLQEGHKVYDAARLVGYRDVSYFTKVFRKYWGVNPGEFKGQSG</sequence>
<proteinExistence type="predicted"/>
<dbReference type="SUPFAM" id="SSF52172">
    <property type="entry name" value="CheY-like"/>
    <property type="match status" value="1"/>
</dbReference>
<dbReference type="SMART" id="SM00342">
    <property type="entry name" value="HTH_ARAC"/>
    <property type="match status" value="1"/>
</dbReference>
<evidence type="ECO:0000313" key="11">
    <source>
        <dbReference type="EMBL" id="MFD1175950.1"/>
    </source>
</evidence>
<dbReference type="SUPFAM" id="SSF46689">
    <property type="entry name" value="Homeodomain-like"/>
    <property type="match status" value="2"/>
</dbReference>
<organism evidence="11 12">
    <name type="scientific">Paenibacillus puldeungensis</name>
    <dbReference type="NCBI Taxonomy" id="696536"/>
    <lineage>
        <taxon>Bacteria</taxon>
        <taxon>Bacillati</taxon>
        <taxon>Bacillota</taxon>
        <taxon>Bacilli</taxon>
        <taxon>Bacillales</taxon>
        <taxon>Paenibacillaceae</taxon>
        <taxon>Paenibacillus</taxon>
    </lineage>
</organism>
<keyword evidence="4" id="KW-0902">Two-component regulatory system</keyword>
<dbReference type="RefSeq" id="WP_379317807.1">
    <property type="nucleotide sequence ID" value="NZ_JBHTLM010000003.1"/>
</dbReference>
<evidence type="ECO:0000256" key="3">
    <source>
        <dbReference type="ARBA" id="ARBA00022553"/>
    </source>
</evidence>
<evidence type="ECO:0000256" key="1">
    <source>
        <dbReference type="ARBA" id="ARBA00004496"/>
    </source>
</evidence>
<dbReference type="EMBL" id="JBHTLM010000003">
    <property type="protein sequence ID" value="MFD1175950.1"/>
    <property type="molecule type" value="Genomic_DNA"/>
</dbReference>
<dbReference type="CDD" id="cd17536">
    <property type="entry name" value="REC_YesN-like"/>
    <property type="match status" value="1"/>
</dbReference>
<evidence type="ECO:0000313" key="12">
    <source>
        <dbReference type="Proteomes" id="UP001597262"/>
    </source>
</evidence>
<dbReference type="Gene3D" id="1.10.10.60">
    <property type="entry name" value="Homeodomain-like"/>
    <property type="match status" value="2"/>
</dbReference>
<dbReference type="InterPro" id="IPR011006">
    <property type="entry name" value="CheY-like_superfamily"/>
</dbReference>
<name>A0ABW3RV23_9BACL</name>
<dbReference type="InterPro" id="IPR020449">
    <property type="entry name" value="Tscrpt_reg_AraC-type_HTH"/>
</dbReference>
<reference evidence="12" key="1">
    <citation type="journal article" date="2019" name="Int. J. Syst. Evol. Microbiol.">
        <title>The Global Catalogue of Microorganisms (GCM) 10K type strain sequencing project: providing services to taxonomists for standard genome sequencing and annotation.</title>
        <authorList>
            <consortium name="The Broad Institute Genomics Platform"/>
            <consortium name="The Broad Institute Genome Sequencing Center for Infectious Disease"/>
            <person name="Wu L."/>
            <person name="Ma J."/>
        </authorList>
    </citation>
    <scope>NUCLEOTIDE SEQUENCE [LARGE SCALE GENOMIC DNA]</scope>
    <source>
        <strain evidence="12">CCUG 59189</strain>
    </source>
</reference>
<dbReference type="InterPro" id="IPR001789">
    <property type="entry name" value="Sig_transdc_resp-reg_receiver"/>
</dbReference>
<dbReference type="InterPro" id="IPR009057">
    <property type="entry name" value="Homeodomain-like_sf"/>
</dbReference>
<dbReference type="Proteomes" id="UP001597262">
    <property type="component" value="Unassembled WGS sequence"/>
</dbReference>
<keyword evidence="7" id="KW-0804">Transcription</keyword>
<keyword evidence="6" id="KW-0238">DNA-binding</keyword>
<dbReference type="PRINTS" id="PR00032">
    <property type="entry name" value="HTHARAC"/>
</dbReference>
<evidence type="ECO:0000256" key="4">
    <source>
        <dbReference type="ARBA" id="ARBA00023012"/>
    </source>
</evidence>
<evidence type="ECO:0000256" key="5">
    <source>
        <dbReference type="ARBA" id="ARBA00023015"/>
    </source>
</evidence>
<keyword evidence="12" id="KW-1185">Reference proteome</keyword>
<feature type="modified residue" description="4-aspartylphosphate" evidence="8">
    <location>
        <position position="54"/>
    </location>
</feature>
<dbReference type="PROSITE" id="PS01124">
    <property type="entry name" value="HTH_ARAC_FAMILY_2"/>
    <property type="match status" value="1"/>
</dbReference>
<keyword evidence="5" id="KW-0805">Transcription regulation</keyword>
<evidence type="ECO:0000256" key="6">
    <source>
        <dbReference type="ARBA" id="ARBA00023125"/>
    </source>
</evidence>
<dbReference type="Gene3D" id="3.40.50.2300">
    <property type="match status" value="1"/>
</dbReference>
<feature type="domain" description="HTH araC/xylS-type" evidence="9">
    <location>
        <begin position="440"/>
        <end position="537"/>
    </location>
</feature>
<dbReference type="SMART" id="SM00448">
    <property type="entry name" value="REC"/>
    <property type="match status" value="1"/>
</dbReference>
<evidence type="ECO:0000259" key="9">
    <source>
        <dbReference type="PROSITE" id="PS01124"/>
    </source>
</evidence>
<dbReference type="InterPro" id="IPR051552">
    <property type="entry name" value="HptR"/>
</dbReference>
<comment type="caution">
    <text evidence="11">The sequence shown here is derived from an EMBL/GenBank/DDBJ whole genome shotgun (WGS) entry which is preliminary data.</text>
</comment>
<dbReference type="InterPro" id="IPR018062">
    <property type="entry name" value="HTH_AraC-typ_CS"/>
</dbReference>
<evidence type="ECO:0000256" key="7">
    <source>
        <dbReference type="ARBA" id="ARBA00023163"/>
    </source>
</evidence>
<dbReference type="PANTHER" id="PTHR42713">
    <property type="entry name" value="HISTIDINE KINASE-RELATED"/>
    <property type="match status" value="1"/>
</dbReference>
<keyword evidence="2" id="KW-0963">Cytoplasm</keyword>
<gene>
    <name evidence="11" type="ORF">ACFQ3W_06465</name>
</gene>
<evidence type="ECO:0000259" key="10">
    <source>
        <dbReference type="PROSITE" id="PS50110"/>
    </source>
</evidence>
<protein>
    <submittedName>
        <fullName evidence="11">Response regulator</fullName>
    </submittedName>
</protein>
<dbReference type="Pfam" id="PF00072">
    <property type="entry name" value="Response_reg"/>
    <property type="match status" value="1"/>
</dbReference>
<comment type="subcellular location">
    <subcellularLocation>
        <location evidence="1">Cytoplasm</location>
    </subcellularLocation>
</comment>
<dbReference type="Pfam" id="PF12833">
    <property type="entry name" value="HTH_18"/>
    <property type="match status" value="1"/>
</dbReference>
<evidence type="ECO:0000256" key="2">
    <source>
        <dbReference type="ARBA" id="ARBA00022490"/>
    </source>
</evidence>
<accession>A0ABW3RV23</accession>
<dbReference type="PROSITE" id="PS50110">
    <property type="entry name" value="RESPONSE_REGULATORY"/>
    <property type="match status" value="1"/>
</dbReference>